<evidence type="ECO:0000313" key="14">
    <source>
        <dbReference type="EMBL" id="KAK7070754.1"/>
    </source>
</evidence>
<accession>A0AAN8X0N3</accession>
<keyword evidence="7" id="KW-0479">Metal-binding</keyword>
<protein>
    <recommendedName>
        <fullName evidence="5">Integrator complex subunit 11</fullName>
    </recommendedName>
</protein>
<sequence>MNKRNSLHSELPVIIITTSNQNKRVGGSHFSVILPMPEIKVTPLGAGQDVGRSCILVTIGGKNIMLDCGMHMGYNDERRFPDFEYCTEGNLTEYLDCVIISHFHLDHCGALPYMTEMVGYSGPIYMTQPTKALCPVLLEDMRKVAVEKKGEANFFTASMIRDCMKKVITVALHETCQVDKDLEIKAYYAGHVLGAAMFHIKVGSQSLVYTGDYNMTPDRHLGAAWIDKCRPDLLISESTYATTIRDSKRCRERDFLKKVHDCVDRGGKVLIPVFALGRVQELCILLDTYWDRMNLKVPIYFTLGLAETANKYYRMFITWTNQKIRRTFVHRNMFDFKHIKPFDKAYMDNPGPMVVFATPGMLHAGLSLLIFKKWAPNSNNMVIMPGYCVQGTVGHKILNGAKKVEFENRQSVEVNLAVEYMSFSAHADAKGIMQLIRHCEPKNVMLVHGENAKMEFLKQKIMQEFNINCYKPGNGETALIPVASDLMVEVSLSLLKQTISSTSSSTGVTPQAPTTPALPSLAPTNSEELDSKKRMVLHGVLIMKNNKVRIVSVNEAWGELGVTPHQLRFTERVEIEEVGPIPALTSMLHSLLSQKLGASQVQAVNEYQLSVADTVCINIQDIDHTKTVFISWTHQDEALGSKVLNIIKSNYKKS</sequence>
<dbReference type="InterPro" id="IPR041897">
    <property type="entry name" value="INTS11-like_MBL-fold"/>
</dbReference>
<dbReference type="SUPFAM" id="SSF56281">
    <property type="entry name" value="Metallo-hydrolase/oxidoreductase"/>
    <property type="match status" value="1"/>
</dbReference>
<evidence type="ECO:0000256" key="2">
    <source>
        <dbReference type="ARBA" id="ARBA00004123"/>
    </source>
</evidence>
<keyword evidence="6" id="KW-0963">Cytoplasm</keyword>
<dbReference type="EMBL" id="JAXCGZ010015246">
    <property type="protein sequence ID" value="KAK7070754.1"/>
    <property type="molecule type" value="Genomic_DNA"/>
</dbReference>
<reference evidence="14 15" key="1">
    <citation type="submission" date="2023-11" db="EMBL/GenBank/DDBJ databases">
        <title>Halocaridina rubra genome assembly.</title>
        <authorList>
            <person name="Smith C."/>
        </authorList>
    </citation>
    <scope>NUCLEOTIDE SEQUENCE [LARGE SCALE GENOMIC DNA]</scope>
    <source>
        <strain evidence="14">EP-1</strain>
        <tissue evidence="14">Whole</tissue>
    </source>
</reference>
<evidence type="ECO:0000313" key="15">
    <source>
        <dbReference type="Proteomes" id="UP001381693"/>
    </source>
</evidence>
<comment type="subcellular location">
    <subcellularLocation>
        <location evidence="3">Cytoplasm</location>
    </subcellularLocation>
    <subcellularLocation>
        <location evidence="2">Nucleus</location>
    </subcellularLocation>
</comment>
<dbReference type="InterPro" id="IPR036866">
    <property type="entry name" value="RibonucZ/Hydroxyglut_hydro"/>
</dbReference>
<dbReference type="Proteomes" id="UP001381693">
    <property type="component" value="Unassembled WGS sequence"/>
</dbReference>
<dbReference type="InterPro" id="IPR001279">
    <property type="entry name" value="Metallo-B-lactamas"/>
</dbReference>
<dbReference type="Gene3D" id="3.40.50.10890">
    <property type="match status" value="1"/>
</dbReference>
<dbReference type="SMART" id="SM01027">
    <property type="entry name" value="Beta-Casp"/>
    <property type="match status" value="1"/>
</dbReference>
<dbReference type="Pfam" id="PF21386">
    <property type="entry name" value="IntS11_C"/>
    <property type="match status" value="1"/>
</dbReference>
<dbReference type="InterPro" id="IPR048662">
    <property type="entry name" value="IntS11_C"/>
</dbReference>
<proteinExistence type="inferred from homology"/>
<feature type="compositionally biased region" description="Low complexity" evidence="11">
    <location>
        <begin position="502"/>
        <end position="524"/>
    </location>
</feature>
<dbReference type="GO" id="GO:0016180">
    <property type="term" value="P:snRNA processing"/>
    <property type="evidence" value="ECO:0007669"/>
    <property type="project" value="TreeGrafter"/>
</dbReference>
<keyword evidence="9" id="KW-0862">Zinc</keyword>
<dbReference type="SMART" id="SM00849">
    <property type="entry name" value="Lactamase_B"/>
    <property type="match status" value="1"/>
</dbReference>
<keyword evidence="10" id="KW-0539">Nucleus</keyword>
<dbReference type="InterPro" id="IPR011108">
    <property type="entry name" value="RMMBL"/>
</dbReference>
<comment type="similarity">
    <text evidence="4">Belongs to the metallo-beta-lactamase superfamily. RNA-metabolizing metallo-beta-lactamase-like family. INTS11 subfamily.</text>
</comment>
<evidence type="ECO:0000256" key="4">
    <source>
        <dbReference type="ARBA" id="ARBA00007093"/>
    </source>
</evidence>
<dbReference type="Pfam" id="PF10996">
    <property type="entry name" value="Beta-Casp"/>
    <property type="match status" value="1"/>
</dbReference>
<dbReference type="InterPro" id="IPR050698">
    <property type="entry name" value="MBL"/>
</dbReference>
<evidence type="ECO:0000256" key="9">
    <source>
        <dbReference type="ARBA" id="ARBA00022833"/>
    </source>
</evidence>
<dbReference type="InterPro" id="IPR022712">
    <property type="entry name" value="Beta_Casp"/>
</dbReference>
<dbReference type="CDD" id="cd16291">
    <property type="entry name" value="INTS11-like_MBL-fold"/>
    <property type="match status" value="1"/>
</dbReference>
<dbReference type="GO" id="GO:0031123">
    <property type="term" value="P:RNA 3'-end processing"/>
    <property type="evidence" value="ECO:0007669"/>
    <property type="project" value="UniProtKB-ARBA"/>
</dbReference>
<evidence type="ECO:0000256" key="8">
    <source>
        <dbReference type="ARBA" id="ARBA00022801"/>
    </source>
</evidence>
<evidence type="ECO:0000256" key="5">
    <source>
        <dbReference type="ARBA" id="ARBA00016810"/>
    </source>
</evidence>
<keyword evidence="15" id="KW-1185">Reference proteome</keyword>
<dbReference type="AlphaFoldDB" id="A0AAN8X0N3"/>
<dbReference type="GO" id="GO:0005737">
    <property type="term" value="C:cytoplasm"/>
    <property type="evidence" value="ECO:0007669"/>
    <property type="project" value="UniProtKB-SubCell"/>
</dbReference>
<dbReference type="GO" id="GO:0046872">
    <property type="term" value="F:metal ion binding"/>
    <property type="evidence" value="ECO:0007669"/>
    <property type="project" value="UniProtKB-KW"/>
</dbReference>
<feature type="domain" description="Metallo-beta-lactamase" evidence="12">
    <location>
        <begin position="51"/>
        <end position="244"/>
    </location>
</feature>
<keyword evidence="8" id="KW-0378">Hydrolase</keyword>
<name>A0AAN8X0N3_HALRR</name>
<evidence type="ECO:0000256" key="1">
    <source>
        <dbReference type="ARBA" id="ARBA00001947"/>
    </source>
</evidence>
<evidence type="ECO:0000259" key="12">
    <source>
        <dbReference type="SMART" id="SM00849"/>
    </source>
</evidence>
<feature type="region of interest" description="Disordered" evidence="11">
    <location>
        <begin position="502"/>
        <end position="526"/>
    </location>
</feature>
<comment type="cofactor">
    <cofactor evidence="1">
        <name>Zn(2+)</name>
        <dbReference type="ChEBI" id="CHEBI:29105"/>
    </cofactor>
</comment>
<dbReference type="PANTHER" id="PTHR11203">
    <property type="entry name" value="CLEAVAGE AND POLYADENYLATION SPECIFICITY FACTOR FAMILY MEMBER"/>
    <property type="match status" value="1"/>
</dbReference>
<evidence type="ECO:0000256" key="11">
    <source>
        <dbReference type="SAM" id="MobiDB-lite"/>
    </source>
</evidence>
<evidence type="ECO:0000256" key="7">
    <source>
        <dbReference type="ARBA" id="ARBA00022723"/>
    </source>
</evidence>
<evidence type="ECO:0000259" key="13">
    <source>
        <dbReference type="SMART" id="SM01027"/>
    </source>
</evidence>
<evidence type="ECO:0000256" key="3">
    <source>
        <dbReference type="ARBA" id="ARBA00004496"/>
    </source>
</evidence>
<evidence type="ECO:0000256" key="10">
    <source>
        <dbReference type="ARBA" id="ARBA00023242"/>
    </source>
</evidence>
<dbReference type="GO" id="GO:0004521">
    <property type="term" value="F:RNA endonuclease activity"/>
    <property type="evidence" value="ECO:0007669"/>
    <property type="project" value="TreeGrafter"/>
</dbReference>
<dbReference type="Pfam" id="PF07521">
    <property type="entry name" value="RMMBL"/>
    <property type="match status" value="1"/>
</dbReference>
<dbReference type="GO" id="GO:0016787">
    <property type="term" value="F:hydrolase activity"/>
    <property type="evidence" value="ECO:0007669"/>
    <property type="project" value="UniProtKB-KW"/>
</dbReference>
<dbReference type="GO" id="GO:0005634">
    <property type="term" value="C:nucleus"/>
    <property type="evidence" value="ECO:0007669"/>
    <property type="project" value="UniProtKB-SubCell"/>
</dbReference>
<dbReference type="Pfam" id="PF16661">
    <property type="entry name" value="Lactamase_B_6"/>
    <property type="match status" value="1"/>
</dbReference>
<comment type="caution">
    <text evidence="14">The sequence shown here is derived from an EMBL/GenBank/DDBJ whole genome shotgun (WGS) entry which is preliminary data.</text>
</comment>
<evidence type="ECO:0000256" key="6">
    <source>
        <dbReference type="ARBA" id="ARBA00022490"/>
    </source>
</evidence>
<dbReference type="FunFam" id="3.60.15.10:FF:000028">
    <property type="entry name" value="Integrator complex subunit 11 isoform X3"/>
    <property type="match status" value="1"/>
</dbReference>
<dbReference type="Gene3D" id="3.60.15.10">
    <property type="entry name" value="Ribonuclease Z/Hydroxyacylglutathione hydrolase-like"/>
    <property type="match status" value="1"/>
</dbReference>
<dbReference type="PANTHER" id="PTHR11203:SF37">
    <property type="entry name" value="INTEGRATOR COMPLEX SUBUNIT 11"/>
    <property type="match status" value="1"/>
</dbReference>
<feature type="domain" description="Beta-Casp" evidence="13">
    <location>
        <begin position="279"/>
        <end position="397"/>
    </location>
</feature>
<organism evidence="14 15">
    <name type="scientific">Halocaridina rubra</name>
    <name type="common">Hawaiian red shrimp</name>
    <dbReference type="NCBI Taxonomy" id="373956"/>
    <lineage>
        <taxon>Eukaryota</taxon>
        <taxon>Metazoa</taxon>
        <taxon>Ecdysozoa</taxon>
        <taxon>Arthropoda</taxon>
        <taxon>Crustacea</taxon>
        <taxon>Multicrustacea</taxon>
        <taxon>Malacostraca</taxon>
        <taxon>Eumalacostraca</taxon>
        <taxon>Eucarida</taxon>
        <taxon>Decapoda</taxon>
        <taxon>Pleocyemata</taxon>
        <taxon>Caridea</taxon>
        <taxon>Atyoidea</taxon>
        <taxon>Atyidae</taxon>
        <taxon>Halocaridina</taxon>
    </lineage>
</organism>
<gene>
    <name evidence="14" type="primary">CPSF3L</name>
    <name evidence="14" type="ORF">SK128_002876</name>
</gene>
<dbReference type="FunFam" id="3.40.50.10890:FF:000002">
    <property type="entry name" value="Integrator complex subunit 11"/>
    <property type="match status" value="1"/>
</dbReference>